<dbReference type="GO" id="GO:0003677">
    <property type="term" value="F:DNA binding"/>
    <property type="evidence" value="ECO:0007669"/>
    <property type="project" value="InterPro"/>
</dbReference>
<protein>
    <submittedName>
        <fullName evidence="2">XRE family transcriptional regulator</fullName>
    </submittedName>
</protein>
<dbReference type="SMART" id="SM00530">
    <property type="entry name" value="HTH_XRE"/>
    <property type="match status" value="1"/>
</dbReference>
<dbReference type="Pfam" id="PF13560">
    <property type="entry name" value="HTH_31"/>
    <property type="match status" value="1"/>
</dbReference>
<evidence type="ECO:0000313" key="2">
    <source>
        <dbReference type="EMBL" id="TDC02019.1"/>
    </source>
</evidence>
<evidence type="ECO:0000313" key="3">
    <source>
        <dbReference type="Proteomes" id="UP000295431"/>
    </source>
</evidence>
<dbReference type="EMBL" id="SMJW01000457">
    <property type="protein sequence ID" value="TDC02019.1"/>
    <property type="molecule type" value="Genomic_DNA"/>
</dbReference>
<sequence>MTVRPPTVRERRLASELRRLRETTTPLNLEEAAQRLGWSKTKLSRIENAIRRVSAAEVEQMLAVYGLNGPRMDALVKFARTSRQRGWWDAYGDSLPSVYATYIGLEAEAEWLNSYSMGLVHGLMQTEAYAYQVIKSVLMRLSPLSEVERRAAGRMARQKAWLERQEPLRLWSILDEAAITRVIGGPEVMREQYKRIIEMSDLPNVVFQVMPVDAGSHPGLVGSFTVMGFPERFTPDVAYVENMTSALYIEDEREVHTYSLAFDQLRASAMSPEKSLALLERLARG</sequence>
<dbReference type="OrthoDB" id="5177725at2"/>
<dbReference type="Pfam" id="PF19054">
    <property type="entry name" value="DUF5753"/>
    <property type="match status" value="1"/>
</dbReference>
<comment type="caution">
    <text evidence="2">The sequence shown here is derived from an EMBL/GenBank/DDBJ whole genome shotgun (WGS) entry which is preliminary data.</text>
</comment>
<dbReference type="SUPFAM" id="SSF47413">
    <property type="entry name" value="lambda repressor-like DNA-binding domains"/>
    <property type="match status" value="1"/>
</dbReference>
<dbReference type="Gene3D" id="1.10.260.40">
    <property type="entry name" value="lambda repressor-like DNA-binding domains"/>
    <property type="match status" value="1"/>
</dbReference>
<dbReference type="AlphaFoldDB" id="A0A4R4N085"/>
<proteinExistence type="predicted"/>
<dbReference type="InterPro" id="IPR043917">
    <property type="entry name" value="DUF5753"/>
</dbReference>
<dbReference type="CDD" id="cd00093">
    <property type="entry name" value="HTH_XRE"/>
    <property type="match status" value="1"/>
</dbReference>
<dbReference type="InterPro" id="IPR010982">
    <property type="entry name" value="Lambda_DNA-bd_dom_sf"/>
</dbReference>
<reference evidence="2 3" key="1">
    <citation type="submission" date="2019-03" db="EMBL/GenBank/DDBJ databases">
        <title>Draft genome sequences of novel Actinobacteria.</title>
        <authorList>
            <person name="Sahin N."/>
            <person name="Ay H."/>
            <person name="Saygin H."/>
        </authorList>
    </citation>
    <scope>NUCLEOTIDE SEQUENCE [LARGE SCALE GENOMIC DNA]</scope>
    <source>
        <strain evidence="2 3">DSM 45347</strain>
    </source>
</reference>
<accession>A0A4R4N085</accession>
<keyword evidence="3" id="KW-1185">Reference proteome</keyword>
<dbReference type="PROSITE" id="PS50943">
    <property type="entry name" value="HTH_CROC1"/>
    <property type="match status" value="1"/>
</dbReference>
<name>A0A4R4N085_9ACTN</name>
<evidence type="ECO:0000259" key="1">
    <source>
        <dbReference type="PROSITE" id="PS50943"/>
    </source>
</evidence>
<gene>
    <name evidence="2" type="ORF">E1284_39760</name>
</gene>
<dbReference type="InterPro" id="IPR001387">
    <property type="entry name" value="Cro/C1-type_HTH"/>
</dbReference>
<feature type="domain" description="HTH cro/C1-type" evidence="1">
    <location>
        <begin position="27"/>
        <end position="75"/>
    </location>
</feature>
<organism evidence="2 3">
    <name type="scientific">Actinomadura bangladeshensis</name>
    <dbReference type="NCBI Taxonomy" id="453573"/>
    <lineage>
        <taxon>Bacteria</taxon>
        <taxon>Bacillati</taxon>
        <taxon>Actinomycetota</taxon>
        <taxon>Actinomycetes</taxon>
        <taxon>Streptosporangiales</taxon>
        <taxon>Thermomonosporaceae</taxon>
        <taxon>Actinomadura</taxon>
    </lineage>
</organism>
<dbReference type="Proteomes" id="UP000295431">
    <property type="component" value="Unassembled WGS sequence"/>
</dbReference>